<dbReference type="RefSeq" id="WP_006974595.1">
    <property type="nucleotide sequence ID" value="NZ_ABCS01000069.1"/>
</dbReference>
<feature type="region of interest" description="Disordered" evidence="1">
    <location>
        <begin position="142"/>
        <end position="163"/>
    </location>
</feature>
<proteinExistence type="predicted"/>
<keyword evidence="2" id="KW-0472">Membrane</keyword>
<keyword evidence="2" id="KW-0812">Transmembrane</keyword>
<feature type="transmembrane region" description="Helical" evidence="2">
    <location>
        <begin position="245"/>
        <end position="265"/>
    </location>
</feature>
<keyword evidence="2" id="KW-1133">Transmembrane helix</keyword>
<evidence type="ECO:0000256" key="2">
    <source>
        <dbReference type="SAM" id="Phobius"/>
    </source>
</evidence>
<comment type="caution">
    <text evidence="3">The sequence shown here is derived from an EMBL/GenBank/DDBJ whole genome shotgun (WGS) entry which is preliminary data.</text>
</comment>
<accession>A6GD04</accession>
<reference evidence="3 4" key="1">
    <citation type="submission" date="2007-06" db="EMBL/GenBank/DDBJ databases">
        <authorList>
            <person name="Shimkets L."/>
            <person name="Ferriera S."/>
            <person name="Johnson J."/>
            <person name="Kravitz S."/>
            <person name="Beeson K."/>
            <person name="Sutton G."/>
            <person name="Rogers Y.-H."/>
            <person name="Friedman R."/>
            <person name="Frazier M."/>
            <person name="Venter J.C."/>
        </authorList>
    </citation>
    <scope>NUCLEOTIDE SEQUENCE [LARGE SCALE GENOMIC DNA]</scope>
    <source>
        <strain evidence="3 4">SIR-1</strain>
    </source>
</reference>
<dbReference type="STRING" id="391625.PPSIR1_42241"/>
<evidence type="ECO:0000313" key="4">
    <source>
        <dbReference type="Proteomes" id="UP000005801"/>
    </source>
</evidence>
<dbReference type="AlphaFoldDB" id="A6GD04"/>
<dbReference type="OrthoDB" id="5510611at2"/>
<keyword evidence="4" id="KW-1185">Reference proteome</keyword>
<feature type="transmembrane region" description="Helical" evidence="2">
    <location>
        <begin position="75"/>
        <end position="96"/>
    </location>
</feature>
<gene>
    <name evidence="3" type="ORF">PPSIR1_42241</name>
</gene>
<feature type="transmembrane region" description="Helical" evidence="2">
    <location>
        <begin position="103"/>
        <end position="136"/>
    </location>
</feature>
<feature type="transmembrane region" description="Helical" evidence="2">
    <location>
        <begin position="270"/>
        <end position="287"/>
    </location>
</feature>
<evidence type="ECO:0008006" key="5">
    <source>
        <dbReference type="Google" id="ProtNLM"/>
    </source>
</evidence>
<protein>
    <recommendedName>
        <fullName evidence="5">HTTM domain-containing protein</fullName>
    </recommendedName>
</protein>
<sequence>MTAVTAVAERWQRFWHAPVDPLPFVAFRQAWAWSMLIYFAAWARFAPEWLTSAGYHPSAAVDPRNAPGVPLIPEAWLPVVGVIFFGALGALILGFARKPALWVLVVSAVYVLMVDPIAAFTINRLFVIGLFILAIAPDPQPVSTPHRGPDSKPDSGPIADGDSMATQVADSTATKVSSPEPLPHLQRAWPTRMLQVLVVAQYFASGLCKIINGDWLDADDILWMQVQGIYMTDATAWMLRHFPHWVWGVLEALALWFELLAPLLFGIRRLWPVALCLGIGLHVVVAITMDQLIYFSLQMCCFYLLFIPPEWIRRLRLFHRPSEHPEPPALGT</sequence>
<evidence type="ECO:0000313" key="3">
    <source>
        <dbReference type="EMBL" id="EDM76242.1"/>
    </source>
</evidence>
<dbReference type="Proteomes" id="UP000005801">
    <property type="component" value="Unassembled WGS sequence"/>
</dbReference>
<name>A6GD04_9BACT</name>
<organism evidence="3 4">
    <name type="scientific">Plesiocystis pacifica SIR-1</name>
    <dbReference type="NCBI Taxonomy" id="391625"/>
    <lineage>
        <taxon>Bacteria</taxon>
        <taxon>Pseudomonadati</taxon>
        <taxon>Myxococcota</taxon>
        <taxon>Polyangia</taxon>
        <taxon>Nannocystales</taxon>
        <taxon>Nannocystaceae</taxon>
        <taxon>Plesiocystis</taxon>
    </lineage>
</organism>
<evidence type="ECO:0000256" key="1">
    <source>
        <dbReference type="SAM" id="MobiDB-lite"/>
    </source>
</evidence>
<dbReference type="EMBL" id="ABCS01000069">
    <property type="protein sequence ID" value="EDM76242.1"/>
    <property type="molecule type" value="Genomic_DNA"/>
</dbReference>